<accession>A0A1I4EPH2</accession>
<name>A0A1I4EPH2_9PROT</name>
<organism evidence="1 2">
    <name type="scientific">Nitrosomonas aestuarii</name>
    <dbReference type="NCBI Taxonomy" id="52441"/>
    <lineage>
        <taxon>Bacteria</taxon>
        <taxon>Pseudomonadati</taxon>
        <taxon>Pseudomonadota</taxon>
        <taxon>Betaproteobacteria</taxon>
        <taxon>Nitrosomonadales</taxon>
        <taxon>Nitrosomonadaceae</taxon>
        <taxon>Nitrosomonas</taxon>
    </lineage>
</organism>
<dbReference type="EMBL" id="FOSP01000030">
    <property type="protein sequence ID" value="SFL07645.1"/>
    <property type="molecule type" value="Genomic_DNA"/>
</dbReference>
<gene>
    <name evidence="1" type="ORF">SAMN05216302_10301</name>
</gene>
<dbReference type="Proteomes" id="UP000199533">
    <property type="component" value="Unassembled WGS sequence"/>
</dbReference>
<dbReference type="STRING" id="52441.SAMN05216302_10301"/>
<proteinExistence type="predicted"/>
<evidence type="ECO:0000313" key="1">
    <source>
        <dbReference type="EMBL" id="SFL07645.1"/>
    </source>
</evidence>
<evidence type="ECO:0000313" key="2">
    <source>
        <dbReference type="Proteomes" id="UP000199533"/>
    </source>
</evidence>
<reference evidence="2" key="1">
    <citation type="submission" date="2016-10" db="EMBL/GenBank/DDBJ databases">
        <authorList>
            <person name="Varghese N."/>
            <person name="Submissions S."/>
        </authorList>
    </citation>
    <scope>NUCLEOTIDE SEQUENCE [LARGE SCALE GENOMIC DNA]</scope>
    <source>
        <strain evidence="2">Nm69</strain>
    </source>
</reference>
<dbReference type="AlphaFoldDB" id="A0A1I4EPH2"/>
<protein>
    <submittedName>
        <fullName evidence="1">Uncharacterized protein</fullName>
    </submittedName>
</protein>
<sequence length="122" mass="13715">MAYIPTKGAVFHHPRSPGLIKGRDERGLQNQEVKMKLITRFELAAKSETELRGLLRESFNELARSELGSHERRNALASIENIQYELVQISPSYIAIAVLAPIKSDTPLAKVRVTRFDKGIES</sequence>
<keyword evidence="2" id="KW-1185">Reference proteome</keyword>